<dbReference type="AlphaFoldDB" id="A0A072UJZ9"/>
<protein>
    <submittedName>
        <fullName evidence="1 2">Uncharacterized protein</fullName>
    </submittedName>
</protein>
<gene>
    <name evidence="1" type="ordered locus">MTR_4g058780</name>
</gene>
<proteinExistence type="predicted"/>
<dbReference type="HOGENOM" id="CLU_2999484_0_0_1"/>
<dbReference type="EnsemblPlants" id="KEH30022">
    <property type="protein sequence ID" value="KEH30022"/>
    <property type="gene ID" value="MTR_4g058780"/>
</dbReference>
<evidence type="ECO:0000313" key="1">
    <source>
        <dbReference type="EMBL" id="KEH30022.1"/>
    </source>
</evidence>
<keyword evidence="3" id="KW-1185">Reference proteome</keyword>
<dbReference type="EMBL" id="CM001220">
    <property type="protein sequence ID" value="KEH30022.1"/>
    <property type="molecule type" value="Genomic_DNA"/>
</dbReference>
<organism evidence="1 3">
    <name type="scientific">Medicago truncatula</name>
    <name type="common">Barrel medic</name>
    <name type="synonym">Medicago tribuloides</name>
    <dbReference type="NCBI Taxonomy" id="3880"/>
    <lineage>
        <taxon>Eukaryota</taxon>
        <taxon>Viridiplantae</taxon>
        <taxon>Streptophyta</taxon>
        <taxon>Embryophyta</taxon>
        <taxon>Tracheophyta</taxon>
        <taxon>Spermatophyta</taxon>
        <taxon>Magnoliopsida</taxon>
        <taxon>eudicotyledons</taxon>
        <taxon>Gunneridae</taxon>
        <taxon>Pentapetalae</taxon>
        <taxon>rosids</taxon>
        <taxon>fabids</taxon>
        <taxon>Fabales</taxon>
        <taxon>Fabaceae</taxon>
        <taxon>Papilionoideae</taxon>
        <taxon>50 kb inversion clade</taxon>
        <taxon>NPAAA clade</taxon>
        <taxon>Hologalegina</taxon>
        <taxon>IRL clade</taxon>
        <taxon>Trifolieae</taxon>
        <taxon>Medicago</taxon>
    </lineage>
</organism>
<name>A0A072UJZ9_MEDTR</name>
<accession>A0A072UJZ9</accession>
<sequence>MVLESLQDSLGHLLSCFHYRTTTIYVHEPSPIVLVVRVVIFVTQLAMKTPIAIKLSS</sequence>
<reference evidence="1 3" key="2">
    <citation type="journal article" date="2014" name="BMC Genomics">
        <title>An improved genome release (version Mt4.0) for the model legume Medicago truncatula.</title>
        <authorList>
            <person name="Tang H."/>
            <person name="Krishnakumar V."/>
            <person name="Bidwell S."/>
            <person name="Rosen B."/>
            <person name="Chan A."/>
            <person name="Zhou S."/>
            <person name="Gentzbittel L."/>
            <person name="Childs K.L."/>
            <person name="Yandell M."/>
            <person name="Gundlach H."/>
            <person name="Mayer K.F."/>
            <person name="Schwartz D.C."/>
            <person name="Town C.D."/>
        </authorList>
    </citation>
    <scope>GENOME REANNOTATION</scope>
    <source>
        <strain evidence="1">A17</strain>
        <strain evidence="2 3">cv. Jemalong A17</strain>
    </source>
</reference>
<evidence type="ECO:0000313" key="3">
    <source>
        <dbReference type="Proteomes" id="UP000002051"/>
    </source>
</evidence>
<reference evidence="2" key="3">
    <citation type="submission" date="2015-04" db="UniProtKB">
        <authorList>
            <consortium name="EnsemblPlants"/>
        </authorList>
    </citation>
    <scope>IDENTIFICATION</scope>
    <source>
        <strain evidence="2">cv. Jemalong A17</strain>
    </source>
</reference>
<evidence type="ECO:0000313" key="2">
    <source>
        <dbReference type="EnsemblPlants" id="KEH30022"/>
    </source>
</evidence>
<reference evidence="1 3" key="1">
    <citation type="journal article" date="2011" name="Nature">
        <title>The Medicago genome provides insight into the evolution of rhizobial symbioses.</title>
        <authorList>
            <person name="Young N.D."/>
            <person name="Debelle F."/>
            <person name="Oldroyd G.E."/>
            <person name="Geurts R."/>
            <person name="Cannon S.B."/>
            <person name="Udvardi M.K."/>
            <person name="Benedito V.A."/>
            <person name="Mayer K.F."/>
            <person name="Gouzy J."/>
            <person name="Schoof H."/>
            <person name="Van de Peer Y."/>
            <person name="Proost S."/>
            <person name="Cook D.R."/>
            <person name="Meyers B.C."/>
            <person name="Spannagl M."/>
            <person name="Cheung F."/>
            <person name="De Mita S."/>
            <person name="Krishnakumar V."/>
            <person name="Gundlach H."/>
            <person name="Zhou S."/>
            <person name="Mudge J."/>
            <person name="Bharti A.K."/>
            <person name="Murray J.D."/>
            <person name="Naoumkina M.A."/>
            <person name="Rosen B."/>
            <person name="Silverstein K.A."/>
            <person name="Tang H."/>
            <person name="Rombauts S."/>
            <person name="Zhao P.X."/>
            <person name="Zhou P."/>
            <person name="Barbe V."/>
            <person name="Bardou P."/>
            <person name="Bechner M."/>
            <person name="Bellec A."/>
            <person name="Berger A."/>
            <person name="Berges H."/>
            <person name="Bidwell S."/>
            <person name="Bisseling T."/>
            <person name="Choisne N."/>
            <person name="Couloux A."/>
            <person name="Denny R."/>
            <person name="Deshpande S."/>
            <person name="Dai X."/>
            <person name="Doyle J.J."/>
            <person name="Dudez A.M."/>
            <person name="Farmer A.D."/>
            <person name="Fouteau S."/>
            <person name="Franken C."/>
            <person name="Gibelin C."/>
            <person name="Gish J."/>
            <person name="Goldstein S."/>
            <person name="Gonzalez A.J."/>
            <person name="Green P.J."/>
            <person name="Hallab A."/>
            <person name="Hartog M."/>
            <person name="Hua A."/>
            <person name="Humphray S.J."/>
            <person name="Jeong D.H."/>
            <person name="Jing Y."/>
            <person name="Jocker A."/>
            <person name="Kenton S.M."/>
            <person name="Kim D.J."/>
            <person name="Klee K."/>
            <person name="Lai H."/>
            <person name="Lang C."/>
            <person name="Lin S."/>
            <person name="Macmil S.L."/>
            <person name="Magdelenat G."/>
            <person name="Matthews L."/>
            <person name="McCorrison J."/>
            <person name="Monaghan E.L."/>
            <person name="Mun J.H."/>
            <person name="Najar F.Z."/>
            <person name="Nicholson C."/>
            <person name="Noirot C."/>
            <person name="O'Bleness M."/>
            <person name="Paule C.R."/>
            <person name="Poulain J."/>
            <person name="Prion F."/>
            <person name="Qin B."/>
            <person name="Qu C."/>
            <person name="Retzel E.F."/>
            <person name="Riddle C."/>
            <person name="Sallet E."/>
            <person name="Samain S."/>
            <person name="Samson N."/>
            <person name="Sanders I."/>
            <person name="Saurat O."/>
            <person name="Scarpelli C."/>
            <person name="Schiex T."/>
            <person name="Segurens B."/>
            <person name="Severin A.J."/>
            <person name="Sherrier D.J."/>
            <person name="Shi R."/>
            <person name="Sims S."/>
            <person name="Singer S.R."/>
            <person name="Sinharoy S."/>
            <person name="Sterck L."/>
            <person name="Viollet A."/>
            <person name="Wang B.B."/>
            <person name="Wang K."/>
            <person name="Wang M."/>
            <person name="Wang X."/>
            <person name="Warfsmann J."/>
            <person name="Weissenbach J."/>
            <person name="White D.D."/>
            <person name="White J.D."/>
            <person name="Wiley G.B."/>
            <person name="Wincker P."/>
            <person name="Xing Y."/>
            <person name="Yang L."/>
            <person name="Yao Z."/>
            <person name="Ying F."/>
            <person name="Zhai J."/>
            <person name="Zhou L."/>
            <person name="Zuber A."/>
            <person name="Denarie J."/>
            <person name="Dixon R.A."/>
            <person name="May G.D."/>
            <person name="Schwartz D.C."/>
            <person name="Rogers J."/>
            <person name="Quetier F."/>
            <person name="Town C.D."/>
            <person name="Roe B.A."/>
        </authorList>
    </citation>
    <scope>NUCLEOTIDE SEQUENCE [LARGE SCALE GENOMIC DNA]</scope>
    <source>
        <strain evidence="1">A17</strain>
        <strain evidence="2 3">cv. Jemalong A17</strain>
    </source>
</reference>
<dbReference type="Proteomes" id="UP000002051">
    <property type="component" value="Chromosome 4"/>
</dbReference>